<organism evidence="1">
    <name type="scientific">Albugo laibachii Nc14</name>
    <dbReference type="NCBI Taxonomy" id="890382"/>
    <lineage>
        <taxon>Eukaryota</taxon>
        <taxon>Sar</taxon>
        <taxon>Stramenopiles</taxon>
        <taxon>Oomycota</taxon>
        <taxon>Peronosporomycetes</taxon>
        <taxon>Albuginales</taxon>
        <taxon>Albuginaceae</taxon>
        <taxon>Albugo</taxon>
    </lineage>
</organism>
<dbReference type="PANTHER" id="PTHR11439">
    <property type="entry name" value="GAG-POL-RELATED RETROTRANSPOSON"/>
    <property type="match status" value="1"/>
</dbReference>
<dbReference type="AlphaFoldDB" id="F0WXK4"/>
<dbReference type="PANTHER" id="PTHR11439:SF440">
    <property type="entry name" value="INTEGRASE CATALYTIC DOMAIN-CONTAINING PROTEIN"/>
    <property type="match status" value="1"/>
</dbReference>
<dbReference type="EMBL" id="FR824401">
    <property type="protein sequence ID" value="CCA26198.1"/>
    <property type="molecule type" value="Genomic_DNA"/>
</dbReference>
<reference evidence="1" key="1">
    <citation type="journal article" date="2011" name="PLoS Biol.">
        <title>Gene gain and loss during evolution of obligate parasitism in the white rust pathogen of Arabidopsis thaliana.</title>
        <authorList>
            <person name="Kemen E."/>
            <person name="Gardiner A."/>
            <person name="Schultz-Larsen T."/>
            <person name="Kemen A.C."/>
            <person name="Balmuth A.L."/>
            <person name="Robert-Seilaniantz A."/>
            <person name="Bailey K."/>
            <person name="Holub E."/>
            <person name="Studholme D.J."/>
            <person name="Maclean D."/>
            <person name="Jones J.D."/>
        </authorList>
    </citation>
    <scope>NUCLEOTIDE SEQUENCE</scope>
</reference>
<proteinExistence type="predicted"/>
<evidence type="ECO:0000313" key="1">
    <source>
        <dbReference type="EMBL" id="CCA26198.1"/>
    </source>
</evidence>
<protein>
    <submittedName>
        <fullName evidence="1">Putative copialike retrotransposon Hopscotch polyprotein</fullName>
    </submittedName>
</protein>
<dbReference type="HOGENOM" id="CLU_1456968_0_0_1"/>
<gene>
    <name evidence="1" type="primary">AlNc14C356G10955</name>
    <name evidence="1" type="ORF">ALNC14_123420</name>
</gene>
<accession>F0WXK4</accession>
<reference evidence="1" key="2">
    <citation type="submission" date="2011-02" db="EMBL/GenBank/DDBJ databases">
        <authorList>
            <person name="MacLean D."/>
        </authorList>
    </citation>
    <scope>NUCLEOTIDE SEQUENCE</scope>
</reference>
<sequence length="186" mass="21123">MDICGPFKSLNRESRVRQRISGHARAGFSLDQKRSMFDVIWEMGFNQSHPVLKPIGHDYSDTMISNLDKMAMHSAKERTTKKLQSLAGSLLWFAQCTRLDISFAVHKLTRRTHSPTTAKWALGIRVVKYLEETKYLEFYLVGEVCTLSQEITLEAFSDADYSVDDKARKIVSGSALLLNGMLISWS</sequence>
<name>F0WXK4_9STRA</name>